<evidence type="ECO:0000256" key="1">
    <source>
        <dbReference type="PROSITE-ProRule" id="PRU00023"/>
    </source>
</evidence>
<feature type="repeat" description="TPR" evidence="2">
    <location>
        <begin position="730"/>
        <end position="763"/>
    </location>
</feature>
<feature type="repeat" description="ANK" evidence="1">
    <location>
        <begin position="163"/>
        <end position="195"/>
    </location>
</feature>
<feature type="repeat" description="ANK" evidence="1">
    <location>
        <begin position="564"/>
        <end position="593"/>
    </location>
</feature>
<dbReference type="InterPro" id="IPR036770">
    <property type="entry name" value="Ankyrin_rpt-contain_sf"/>
</dbReference>
<dbReference type="PROSITE" id="PS50297">
    <property type="entry name" value="ANK_REP_REGION"/>
    <property type="match status" value="9"/>
</dbReference>
<dbReference type="SMART" id="SM00028">
    <property type="entry name" value="TPR"/>
    <property type="match status" value="6"/>
</dbReference>
<feature type="repeat" description="TPR" evidence="2">
    <location>
        <begin position="662"/>
        <end position="695"/>
    </location>
</feature>
<dbReference type="SMART" id="SM00248">
    <property type="entry name" value="ANK"/>
    <property type="match status" value="10"/>
</dbReference>
<keyword evidence="1" id="KW-0040">ANK repeat</keyword>
<dbReference type="PROSITE" id="PS50088">
    <property type="entry name" value="ANK_REPEAT"/>
    <property type="match status" value="9"/>
</dbReference>
<sequence length="786" mass="84803">MASDSAATGSMFAYAGGLVEHLLLEAANNGNLYIVKGMATVLDKGRGRIGEAVQVARVRVGPLDGMGALHIAASKGRLEVCRYLIEELRLDVDDADHEGRTPLIIATLCNHLSTVKYLLDHGADINKASHDGRTPLHYATHSGDCEMVQLLLAKGACVDTVANCGTPLHVAASKGKDDVMKILLEHSADFNKMVDGHLTPLATAITAGELKCVNLLIEAGAVVSGDRILTAAKGGSNECNYSMEETGSNRNISDNGEPVSKRKTTELKSLGNKAVEKKDYLSATGFYSKAVDLYPDDATLFSNRSLCWYHMGDGGKALLDAYECRKLRPDWPKAYYRQGAALMLLKDYESACETLYDGFKLDPGNSEMEDALREALEFLKTSANTEASLCSPTSQLAAAAMASAFFNGAIYAGGWMQHMLFEAAHNGDLDLVRGMAMLLVEGRGRLREAVQATRLRGTGPLDGMGALHIAASKGRLEVCRYLVEELRLDVDDADQEGRTPLIIAILFNHVSTVEYLLDHGADLNKASHNGLTPLHCATSLGECGMVQLLLAKGACVDPIAYCGTPLHVAATEGRDGAMKILLDHNADFNKMVDGLTPLAIAMDAGELKCVNLLIKVGAVVSGDCILTAEKNGSMECFNYLMEETGANCNISDNGEPVNKRKATDFKSLGNKAVEKKDYLSATGFYSKALDLYPDDATLFSNRSLCWHRMGDGGKALLDAYECRKLRSDWPKAYYRQGAALMLLKDYESACEALYDGFKLDPGNSEIEDAFREALESLQTSASTEAT</sequence>
<keyword evidence="2" id="KW-0802">TPR repeat</keyword>
<dbReference type="InterPro" id="IPR011990">
    <property type="entry name" value="TPR-like_helical_dom_sf"/>
</dbReference>
<evidence type="ECO:0000313" key="4">
    <source>
        <dbReference type="Proteomes" id="UP000026962"/>
    </source>
</evidence>
<evidence type="ECO:0000256" key="2">
    <source>
        <dbReference type="PROSITE-ProRule" id="PRU00339"/>
    </source>
</evidence>
<dbReference type="InterPro" id="IPR019734">
    <property type="entry name" value="TPR_rpt"/>
</dbReference>
<dbReference type="Pfam" id="PF00023">
    <property type="entry name" value="Ank"/>
    <property type="match status" value="1"/>
</dbReference>
<dbReference type="Pfam" id="PF12796">
    <property type="entry name" value="Ank_2"/>
    <property type="match status" value="4"/>
</dbReference>
<dbReference type="PANTHER" id="PTHR46224:SF68">
    <property type="entry name" value="OS08G0325400 PROTEIN"/>
    <property type="match status" value="1"/>
</dbReference>
<feature type="repeat" description="TPR" evidence="2">
    <location>
        <begin position="332"/>
        <end position="365"/>
    </location>
</feature>
<dbReference type="SUPFAM" id="SSF48452">
    <property type="entry name" value="TPR-like"/>
    <property type="match status" value="2"/>
</dbReference>
<keyword evidence="4" id="KW-1185">Reference proteome</keyword>
<dbReference type="InterPro" id="IPR051616">
    <property type="entry name" value="Cul2-RING_E3_ligase_SR"/>
</dbReference>
<evidence type="ECO:0000313" key="3">
    <source>
        <dbReference type="EnsemblPlants" id="OPUNC02G15320.1"/>
    </source>
</evidence>
<organism evidence="3">
    <name type="scientific">Oryza punctata</name>
    <name type="common">Red rice</name>
    <dbReference type="NCBI Taxonomy" id="4537"/>
    <lineage>
        <taxon>Eukaryota</taxon>
        <taxon>Viridiplantae</taxon>
        <taxon>Streptophyta</taxon>
        <taxon>Embryophyta</taxon>
        <taxon>Tracheophyta</taxon>
        <taxon>Spermatophyta</taxon>
        <taxon>Magnoliopsida</taxon>
        <taxon>Liliopsida</taxon>
        <taxon>Poales</taxon>
        <taxon>Poaceae</taxon>
        <taxon>BOP clade</taxon>
        <taxon>Oryzoideae</taxon>
        <taxon>Oryzeae</taxon>
        <taxon>Oryzinae</taxon>
        <taxon>Oryza</taxon>
    </lineage>
</organism>
<dbReference type="Gramene" id="OPUNC02G15320.1">
    <property type="protein sequence ID" value="OPUNC02G15320.1"/>
    <property type="gene ID" value="OPUNC02G15320"/>
</dbReference>
<dbReference type="PROSITE" id="PS50005">
    <property type="entry name" value="TPR"/>
    <property type="match status" value="4"/>
</dbReference>
<dbReference type="EnsemblPlants" id="OPUNC02G15320.1">
    <property type="protein sequence ID" value="OPUNC02G15320.1"/>
    <property type="gene ID" value="OPUNC02G15320"/>
</dbReference>
<dbReference type="STRING" id="4537.A0A0E0JZZ6"/>
<dbReference type="AlphaFoldDB" id="A0A0E0JZZ6"/>
<name>A0A0E0JZZ6_ORYPU</name>
<dbReference type="Gene3D" id="1.25.40.20">
    <property type="entry name" value="Ankyrin repeat-containing domain"/>
    <property type="match status" value="4"/>
</dbReference>
<protein>
    <submittedName>
        <fullName evidence="3">Uncharacterized protein</fullName>
    </submittedName>
</protein>
<feature type="repeat" description="ANK" evidence="1">
    <location>
        <begin position="496"/>
        <end position="528"/>
    </location>
</feature>
<dbReference type="SUPFAM" id="SSF48403">
    <property type="entry name" value="Ankyrin repeat"/>
    <property type="match status" value="2"/>
</dbReference>
<dbReference type="eggNOG" id="KOG0548">
    <property type="taxonomic scope" value="Eukaryota"/>
</dbReference>
<feature type="repeat" description="ANK" evidence="1">
    <location>
        <begin position="98"/>
        <end position="130"/>
    </location>
</feature>
<dbReference type="OMA" id="QNEGCTP"/>
<dbReference type="Proteomes" id="UP000026962">
    <property type="component" value="Chromosome 2"/>
</dbReference>
<dbReference type="eggNOG" id="KOG0504">
    <property type="taxonomic scope" value="Eukaryota"/>
</dbReference>
<dbReference type="HOGENOM" id="CLU_353897_0_0_1"/>
<accession>A0A0E0JZZ6</accession>
<feature type="repeat" description="ANK" evidence="1">
    <location>
        <begin position="131"/>
        <end position="163"/>
    </location>
</feature>
<reference evidence="3" key="2">
    <citation type="submission" date="2018-05" db="EMBL/GenBank/DDBJ databases">
        <title>OpunRS2 (Oryza punctata Reference Sequence Version 2).</title>
        <authorList>
            <person name="Zhang J."/>
            <person name="Kudrna D."/>
            <person name="Lee S."/>
            <person name="Talag J."/>
            <person name="Welchert J."/>
            <person name="Wing R.A."/>
        </authorList>
    </citation>
    <scope>NUCLEOTIDE SEQUENCE [LARGE SCALE GENOMIC DNA]</scope>
</reference>
<dbReference type="PRINTS" id="PR01415">
    <property type="entry name" value="ANKYRIN"/>
</dbReference>
<dbReference type="Gene3D" id="1.25.40.10">
    <property type="entry name" value="Tetratricopeptide repeat domain"/>
    <property type="match status" value="2"/>
</dbReference>
<proteinExistence type="predicted"/>
<dbReference type="PANTHER" id="PTHR46224">
    <property type="entry name" value="ANKYRIN REPEAT FAMILY PROTEIN"/>
    <property type="match status" value="1"/>
</dbReference>
<reference evidence="3" key="1">
    <citation type="submission" date="2015-04" db="UniProtKB">
        <authorList>
            <consortium name="EnsemblPlants"/>
        </authorList>
    </citation>
    <scope>IDENTIFICATION</scope>
</reference>
<feature type="repeat" description="ANK" evidence="1">
    <location>
        <begin position="593"/>
        <end position="618"/>
    </location>
</feature>
<dbReference type="InterPro" id="IPR002110">
    <property type="entry name" value="Ankyrin_rpt"/>
</dbReference>
<feature type="repeat" description="ANK" evidence="1">
    <location>
        <begin position="64"/>
        <end position="86"/>
    </location>
</feature>
<feature type="repeat" description="TPR" evidence="2">
    <location>
        <begin position="264"/>
        <end position="297"/>
    </location>
</feature>
<dbReference type="Pfam" id="PF13181">
    <property type="entry name" value="TPR_8"/>
    <property type="match status" value="2"/>
</dbReference>
<feature type="repeat" description="ANK" evidence="1">
    <location>
        <begin position="462"/>
        <end position="484"/>
    </location>
</feature>
<feature type="repeat" description="ANK" evidence="1">
    <location>
        <begin position="529"/>
        <end position="561"/>
    </location>
</feature>